<keyword evidence="5" id="KW-1185">Reference proteome</keyword>
<proteinExistence type="predicted"/>
<keyword evidence="1" id="KW-0812">Transmembrane</keyword>
<feature type="transmembrane region" description="Helical" evidence="1">
    <location>
        <begin position="20"/>
        <end position="39"/>
    </location>
</feature>
<comment type="caution">
    <text evidence="2">The sequence shown here is derived from an EMBL/GenBank/DDBJ whole genome shotgun (WGS) entry which is preliminary data.</text>
</comment>
<sequence length="143" mass="16718">MSQLLRKIEFPWVMENVAEPFFSYSGSCLNVYFMVFLGIEERKKDINNYLLRNFLHDESDMPDDKYNNAGYKMANFDFKSFDFFYCTDKISGLSKYSNGSELSSGFCEEINENNEFLGYVFIGHDLFLSVKARKYIISISDVL</sequence>
<accession>A0AAW3EBG0</accession>
<dbReference type="AlphaFoldDB" id="A0AAW3EBG0"/>
<evidence type="ECO:0000313" key="4">
    <source>
        <dbReference type="Proteomes" id="UP000029257"/>
    </source>
</evidence>
<evidence type="ECO:0000313" key="2">
    <source>
        <dbReference type="EMBL" id="KFX02434.1"/>
    </source>
</evidence>
<dbReference type="Proteomes" id="UP000029436">
    <property type="component" value="Unassembled WGS sequence"/>
</dbReference>
<keyword evidence="1" id="KW-0472">Membrane</keyword>
<keyword evidence="1" id="KW-1133">Transmembrane helix</keyword>
<reference evidence="4 5" key="1">
    <citation type="submission" date="2014-08" db="EMBL/GenBank/DDBJ databases">
        <title>Genome sequences of NCPPB Pectobacterium isolates.</title>
        <authorList>
            <person name="Glover R.H."/>
            <person name="Sapp M."/>
            <person name="Elphinstone J."/>
        </authorList>
    </citation>
    <scope>NUCLEOTIDE SEQUENCE [LARGE SCALE GENOMIC DNA]</scope>
    <source>
        <strain evidence="2 4">NCPPB 3701</strain>
        <strain evidence="3 5">NCPPB3702</strain>
    </source>
</reference>
<evidence type="ECO:0000313" key="3">
    <source>
        <dbReference type="EMBL" id="KGA26356.1"/>
    </source>
</evidence>
<dbReference type="Proteomes" id="UP000029257">
    <property type="component" value="Unassembled WGS sequence"/>
</dbReference>
<evidence type="ECO:0000313" key="5">
    <source>
        <dbReference type="Proteomes" id="UP000029436"/>
    </source>
</evidence>
<organism evidence="2 4">
    <name type="scientific">Pectobacterium wasabiae</name>
    <dbReference type="NCBI Taxonomy" id="55208"/>
    <lineage>
        <taxon>Bacteria</taxon>
        <taxon>Pseudomonadati</taxon>
        <taxon>Pseudomonadota</taxon>
        <taxon>Gammaproteobacteria</taxon>
        <taxon>Enterobacterales</taxon>
        <taxon>Pectobacteriaceae</taxon>
        <taxon>Pectobacterium</taxon>
    </lineage>
</organism>
<dbReference type="EMBL" id="JQOH01000017">
    <property type="protein sequence ID" value="KGA26356.1"/>
    <property type="molecule type" value="Genomic_DNA"/>
</dbReference>
<evidence type="ECO:0000256" key="1">
    <source>
        <dbReference type="SAM" id="Phobius"/>
    </source>
</evidence>
<protein>
    <submittedName>
        <fullName evidence="2">Uncharacterized protein</fullName>
    </submittedName>
</protein>
<name>A0AAW3EBG0_9GAMM</name>
<gene>
    <name evidence="2" type="ORF">JV38_22160</name>
    <name evidence="3" type="ORF">KU73_21625</name>
</gene>
<dbReference type="RefSeq" id="WP_005973296.1">
    <property type="nucleotide sequence ID" value="NZ_JQHP01000018.1"/>
</dbReference>
<dbReference type="EMBL" id="JQHP01000018">
    <property type="protein sequence ID" value="KFX02434.1"/>
    <property type="molecule type" value="Genomic_DNA"/>
</dbReference>